<dbReference type="Pfam" id="PF00646">
    <property type="entry name" value="F-box"/>
    <property type="match status" value="1"/>
</dbReference>
<dbReference type="SMART" id="SM00256">
    <property type="entry name" value="FBOX"/>
    <property type="match status" value="1"/>
</dbReference>
<dbReference type="PANTHER" id="PTHR33110">
    <property type="entry name" value="F-BOX/KELCH-REPEAT PROTEIN-RELATED"/>
    <property type="match status" value="1"/>
</dbReference>
<gene>
    <name evidence="2" type="ORF">GH714_008496</name>
</gene>
<dbReference type="CDD" id="cd09917">
    <property type="entry name" value="F-box_SF"/>
    <property type="match status" value="1"/>
</dbReference>
<feature type="domain" description="F-box" evidence="1">
    <location>
        <begin position="28"/>
        <end position="67"/>
    </location>
</feature>
<dbReference type="Proteomes" id="UP000467840">
    <property type="component" value="Chromosome 4"/>
</dbReference>
<comment type="caution">
    <text evidence="2">The sequence shown here is derived from an EMBL/GenBank/DDBJ whole genome shotgun (WGS) entry which is preliminary data.</text>
</comment>
<reference evidence="2 3" key="1">
    <citation type="journal article" date="2020" name="Mol. Plant">
        <title>The Chromosome-Based Rubber Tree Genome Provides New Insights into Spurge Genome Evolution and Rubber Biosynthesis.</title>
        <authorList>
            <person name="Liu J."/>
            <person name="Shi C."/>
            <person name="Shi C.C."/>
            <person name="Li W."/>
            <person name="Zhang Q.J."/>
            <person name="Zhang Y."/>
            <person name="Li K."/>
            <person name="Lu H.F."/>
            <person name="Shi C."/>
            <person name="Zhu S.T."/>
            <person name="Xiao Z.Y."/>
            <person name="Nan H."/>
            <person name="Yue Y."/>
            <person name="Zhu X.G."/>
            <person name="Wu Y."/>
            <person name="Hong X.N."/>
            <person name="Fan G.Y."/>
            <person name="Tong Y."/>
            <person name="Zhang D."/>
            <person name="Mao C.L."/>
            <person name="Liu Y.L."/>
            <person name="Hao S.J."/>
            <person name="Liu W.Q."/>
            <person name="Lv M.Q."/>
            <person name="Zhang H.B."/>
            <person name="Liu Y."/>
            <person name="Hu-Tang G.R."/>
            <person name="Wang J.P."/>
            <person name="Wang J.H."/>
            <person name="Sun Y.H."/>
            <person name="Ni S.B."/>
            <person name="Chen W.B."/>
            <person name="Zhang X.C."/>
            <person name="Jiao Y.N."/>
            <person name="Eichler E.E."/>
            <person name="Li G.H."/>
            <person name="Liu X."/>
            <person name="Gao L.Z."/>
        </authorList>
    </citation>
    <scope>NUCLEOTIDE SEQUENCE [LARGE SCALE GENOMIC DNA]</scope>
    <source>
        <strain evidence="3">cv. GT1</strain>
        <tissue evidence="2">Leaf</tissue>
    </source>
</reference>
<dbReference type="InterPro" id="IPR036047">
    <property type="entry name" value="F-box-like_dom_sf"/>
</dbReference>
<sequence>MDQRYVQESKEGGEQGESKLYHRPCSVFPDDILRLIFSRLDWVDRIHIRTVCKDWLRLMNKIPYQLQGKLPWLLTYGTSEMGYLSLCKLTDPVSRKTYSVKISNKPRKLFLYAISCASKFGWVLFSRQVPNHGCRRHSLWWFSVYCPFNNKIIKLPRWYGDSHDGATFSIDPTSPDCIFFIFKIKEDRSMKALISICRIGDKKWRKLKFPVPGEFKNYIYPWQNWEVEYVNGGFYTVSATGLVGVFDVKLQEWKLLTSSSQFGNAPICYAIVSQEQLFMVGELQLDSGWMVWRFDTVHKQWVEEEKCNWKNRVIFLGCTSFFAEAVGELSTHASVPNYSSSMSSEFEFNHSLYGKVIPKPIFGRTWIQPPMFLDHQKDNTSASSIED</sequence>
<proteinExistence type="predicted"/>
<dbReference type="InterPro" id="IPR005174">
    <property type="entry name" value="KIB1-4_b-propeller"/>
</dbReference>
<name>A0A6A6LGF0_HEVBR</name>
<dbReference type="SUPFAM" id="SSF81383">
    <property type="entry name" value="F-box domain"/>
    <property type="match status" value="1"/>
</dbReference>
<organism evidence="2 3">
    <name type="scientific">Hevea brasiliensis</name>
    <name type="common">Para rubber tree</name>
    <name type="synonym">Siphonia brasiliensis</name>
    <dbReference type="NCBI Taxonomy" id="3981"/>
    <lineage>
        <taxon>Eukaryota</taxon>
        <taxon>Viridiplantae</taxon>
        <taxon>Streptophyta</taxon>
        <taxon>Embryophyta</taxon>
        <taxon>Tracheophyta</taxon>
        <taxon>Spermatophyta</taxon>
        <taxon>Magnoliopsida</taxon>
        <taxon>eudicotyledons</taxon>
        <taxon>Gunneridae</taxon>
        <taxon>Pentapetalae</taxon>
        <taxon>rosids</taxon>
        <taxon>fabids</taxon>
        <taxon>Malpighiales</taxon>
        <taxon>Euphorbiaceae</taxon>
        <taxon>Crotonoideae</taxon>
        <taxon>Micrandreae</taxon>
        <taxon>Hevea</taxon>
    </lineage>
</organism>
<accession>A0A6A6LGF0</accession>
<dbReference type="AlphaFoldDB" id="A0A6A6LGF0"/>
<dbReference type="Pfam" id="PF03478">
    <property type="entry name" value="Beta-prop_KIB1-4"/>
    <property type="match status" value="1"/>
</dbReference>
<dbReference type="InterPro" id="IPR001810">
    <property type="entry name" value="F-box_dom"/>
</dbReference>
<evidence type="ECO:0000313" key="2">
    <source>
        <dbReference type="EMBL" id="KAF2300094.1"/>
    </source>
</evidence>
<dbReference type="Gene3D" id="1.20.1280.50">
    <property type="match status" value="1"/>
</dbReference>
<dbReference type="EMBL" id="JAAGAX010000010">
    <property type="protein sequence ID" value="KAF2300094.1"/>
    <property type="molecule type" value="Genomic_DNA"/>
</dbReference>
<protein>
    <recommendedName>
        <fullName evidence="1">F-box domain-containing protein</fullName>
    </recommendedName>
</protein>
<evidence type="ECO:0000259" key="1">
    <source>
        <dbReference type="SMART" id="SM00256"/>
    </source>
</evidence>
<keyword evidence="3" id="KW-1185">Reference proteome</keyword>
<evidence type="ECO:0000313" key="3">
    <source>
        <dbReference type="Proteomes" id="UP000467840"/>
    </source>
</evidence>